<feature type="compositionally biased region" description="Basic and acidic residues" evidence="1">
    <location>
        <begin position="47"/>
        <end position="59"/>
    </location>
</feature>
<protein>
    <submittedName>
        <fullName evidence="2">Uncharacterized protein</fullName>
    </submittedName>
</protein>
<feature type="region of interest" description="Disordered" evidence="1">
    <location>
        <begin position="1"/>
        <end position="27"/>
    </location>
</feature>
<proteinExistence type="predicted"/>
<dbReference type="EMBL" id="CADCWM010000387">
    <property type="protein sequence ID" value="CAA9556026.1"/>
    <property type="molecule type" value="Genomic_DNA"/>
</dbReference>
<reference evidence="2" key="1">
    <citation type="submission" date="2020-02" db="EMBL/GenBank/DDBJ databases">
        <authorList>
            <person name="Meier V. D."/>
        </authorList>
    </citation>
    <scope>NUCLEOTIDE SEQUENCE</scope>
    <source>
        <strain evidence="2">AVDCRST_MAG88</strain>
    </source>
</reference>
<feature type="compositionally biased region" description="Gly residues" evidence="1">
    <location>
        <begin position="160"/>
        <end position="169"/>
    </location>
</feature>
<name>A0A6J4URG9_9BACT</name>
<gene>
    <name evidence="2" type="ORF">AVDCRST_MAG88-1118</name>
</gene>
<dbReference type="AlphaFoldDB" id="A0A6J4URG9"/>
<accession>A0A6J4URG9</accession>
<feature type="region of interest" description="Disordered" evidence="1">
    <location>
        <begin position="117"/>
        <end position="176"/>
    </location>
</feature>
<organism evidence="2">
    <name type="scientific">uncultured Thermomicrobiales bacterium</name>
    <dbReference type="NCBI Taxonomy" id="1645740"/>
    <lineage>
        <taxon>Bacteria</taxon>
        <taxon>Pseudomonadati</taxon>
        <taxon>Thermomicrobiota</taxon>
        <taxon>Thermomicrobia</taxon>
        <taxon>Thermomicrobiales</taxon>
        <taxon>environmental samples</taxon>
    </lineage>
</organism>
<feature type="region of interest" description="Disordered" evidence="1">
    <location>
        <begin position="47"/>
        <end position="84"/>
    </location>
</feature>
<evidence type="ECO:0000256" key="1">
    <source>
        <dbReference type="SAM" id="MobiDB-lite"/>
    </source>
</evidence>
<sequence>MGEALKRERYTAMSDNPPGEGRPPLPPLLSQLEAALQWAHAETVRAKDETIATLREQRDGPPQSPQPLAARAPDTAGGQDTQAETLATLRRRAEAAEAAPQVAERGRDKLHARLSTFVGPARTPPAATGDAEGAQRGGSGVHPHPASPVSTRRRWPRAGRSGGQGGETGEGAAAEVSVPPVVVVASQDAPEGQGTTAPTPVAHRGVQGLWRRLRRALAGG</sequence>
<evidence type="ECO:0000313" key="2">
    <source>
        <dbReference type="EMBL" id="CAA9556026.1"/>
    </source>
</evidence>
<feature type="compositionally biased region" description="Basic and acidic residues" evidence="1">
    <location>
        <begin position="1"/>
        <end position="10"/>
    </location>
</feature>